<evidence type="ECO:0000313" key="3">
    <source>
        <dbReference type="Proteomes" id="UP000199029"/>
    </source>
</evidence>
<protein>
    <submittedName>
        <fullName evidence="2">Alpha/beta hydrolase family protein</fullName>
    </submittedName>
</protein>
<dbReference type="GO" id="GO:0016787">
    <property type="term" value="F:hydrolase activity"/>
    <property type="evidence" value="ECO:0007669"/>
    <property type="project" value="UniProtKB-KW"/>
</dbReference>
<feature type="chain" id="PRO_5011785443" evidence="1">
    <location>
        <begin position="21"/>
        <end position="338"/>
    </location>
</feature>
<feature type="signal peptide" evidence="1">
    <location>
        <begin position="1"/>
        <end position="20"/>
    </location>
</feature>
<dbReference type="OrthoDB" id="1118238at2"/>
<accession>A0A1I5SFP5</accession>
<keyword evidence="1" id="KW-0732">Signal</keyword>
<gene>
    <name evidence="2" type="ORF">SAMN04515668_0044</name>
</gene>
<keyword evidence="2" id="KW-0378">Hydrolase</keyword>
<dbReference type="AlphaFoldDB" id="A0A1I5SFP5"/>
<dbReference type="STRING" id="1227077.SAMN04515668_0044"/>
<sequence>MRVLFLIAVLLGWLQLPAAAQNAKPRTPEDFGYRHQVVMFGKDSVNVLVKAKKGEELVRKPLLLWLQGSLPQPLILYDKQGPYSVFPFAGKAGLDSLAATCHLAIIGKPGIPLMADVEGRDPNKMFSQGGLTPYYCERNHLEYYARREEAVLRYLKKQPWVDKARVLVGGHSQGSAVVARLAAVPGLVSHAVYLSGSPLGRALTEVARDPNDTESTAADAEAGFAKWQRGVDSPTQSDCRQYADSNKNVYSFGESLLPFLLAARVPVFIGYGTRDHAAVANDYLRLETMRLHKANFTFRAYPGREHNFFGFKDGQINYDDWYWDKVGRDFLHWAGIMK</sequence>
<proteinExistence type="predicted"/>
<dbReference type="Proteomes" id="UP000199029">
    <property type="component" value="Unassembled WGS sequence"/>
</dbReference>
<reference evidence="3" key="1">
    <citation type="submission" date="2016-10" db="EMBL/GenBank/DDBJ databases">
        <authorList>
            <person name="Varghese N."/>
            <person name="Submissions S."/>
        </authorList>
    </citation>
    <scope>NUCLEOTIDE SEQUENCE [LARGE SCALE GENOMIC DNA]</scope>
    <source>
        <strain evidence="3">OR362-8,ATCC BAA-1266,JCM 13504</strain>
    </source>
</reference>
<dbReference type="EMBL" id="FOXS01000001">
    <property type="protein sequence ID" value="SFP69553.1"/>
    <property type="molecule type" value="Genomic_DNA"/>
</dbReference>
<organism evidence="2 3">
    <name type="scientific">Hymenobacter arizonensis</name>
    <name type="common">Siccationidurans arizonensis</name>
    <dbReference type="NCBI Taxonomy" id="1227077"/>
    <lineage>
        <taxon>Bacteria</taxon>
        <taxon>Pseudomonadati</taxon>
        <taxon>Bacteroidota</taxon>
        <taxon>Cytophagia</taxon>
        <taxon>Cytophagales</taxon>
        <taxon>Hymenobacteraceae</taxon>
        <taxon>Hymenobacter</taxon>
    </lineage>
</organism>
<dbReference type="InterPro" id="IPR029058">
    <property type="entry name" value="AB_hydrolase_fold"/>
</dbReference>
<keyword evidence="3" id="KW-1185">Reference proteome</keyword>
<dbReference type="SUPFAM" id="SSF53474">
    <property type="entry name" value="alpha/beta-Hydrolases"/>
    <property type="match status" value="1"/>
</dbReference>
<name>A0A1I5SFP5_HYMAR</name>
<dbReference type="Gene3D" id="3.40.50.1820">
    <property type="entry name" value="alpha/beta hydrolase"/>
    <property type="match status" value="1"/>
</dbReference>
<dbReference type="RefSeq" id="WP_092667999.1">
    <property type="nucleotide sequence ID" value="NZ_FOXS01000001.1"/>
</dbReference>
<evidence type="ECO:0000313" key="2">
    <source>
        <dbReference type="EMBL" id="SFP69553.1"/>
    </source>
</evidence>
<evidence type="ECO:0000256" key="1">
    <source>
        <dbReference type="SAM" id="SignalP"/>
    </source>
</evidence>